<keyword evidence="1" id="KW-0472">Membrane</keyword>
<dbReference type="EMBL" id="DWZD01000040">
    <property type="protein sequence ID" value="HJA79234.1"/>
    <property type="molecule type" value="Genomic_DNA"/>
</dbReference>
<keyword evidence="1" id="KW-0812">Transmembrane</keyword>
<reference evidence="2" key="2">
    <citation type="submission" date="2021-04" db="EMBL/GenBank/DDBJ databases">
        <authorList>
            <person name="Gilroy R."/>
        </authorList>
    </citation>
    <scope>NUCLEOTIDE SEQUENCE</scope>
    <source>
        <strain evidence="2">5032</strain>
    </source>
</reference>
<evidence type="ECO:0000256" key="1">
    <source>
        <dbReference type="SAM" id="Phobius"/>
    </source>
</evidence>
<sequence length="81" mass="8539">MERLELLSAILMALSPVMVLMSLISPRGAILFRRKTRLKGVLLWLGVGLAGLLLAHAVVTPPPAGGEAALSAPAPESSRER</sequence>
<reference evidence="2" key="1">
    <citation type="journal article" date="2021" name="PeerJ">
        <title>Extensive microbial diversity within the chicken gut microbiome revealed by metagenomics and culture.</title>
        <authorList>
            <person name="Gilroy R."/>
            <person name="Ravi A."/>
            <person name="Getino M."/>
            <person name="Pursley I."/>
            <person name="Horton D.L."/>
            <person name="Alikhan N.F."/>
            <person name="Baker D."/>
            <person name="Gharbi K."/>
            <person name="Hall N."/>
            <person name="Watson M."/>
            <person name="Adriaenssens E.M."/>
            <person name="Foster-Nyarko E."/>
            <person name="Jarju S."/>
            <person name="Secka A."/>
            <person name="Antonio M."/>
            <person name="Oren A."/>
            <person name="Chaudhuri R.R."/>
            <person name="La Ragione R."/>
            <person name="Hildebrand F."/>
            <person name="Pallen M.J."/>
        </authorList>
    </citation>
    <scope>NUCLEOTIDE SEQUENCE</scope>
    <source>
        <strain evidence="2">5032</strain>
    </source>
</reference>
<evidence type="ECO:0000313" key="3">
    <source>
        <dbReference type="Proteomes" id="UP000823821"/>
    </source>
</evidence>
<comment type="caution">
    <text evidence="2">The sequence shown here is derived from an EMBL/GenBank/DDBJ whole genome shotgun (WGS) entry which is preliminary data.</text>
</comment>
<proteinExistence type="predicted"/>
<dbReference type="AlphaFoldDB" id="A0A9D2HNY5"/>
<feature type="transmembrane region" description="Helical" evidence="1">
    <location>
        <begin position="41"/>
        <end position="59"/>
    </location>
</feature>
<keyword evidence="1" id="KW-1133">Transmembrane helix</keyword>
<dbReference type="Proteomes" id="UP000823821">
    <property type="component" value="Unassembled WGS sequence"/>
</dbReference>
<accession>A0A9D2HNY5</accession>
<gene>
    <name evidence="2" type="ORF">H9784_06680</name>
</gene>
<evidence type="ECO:0000313" key="2">
    <source>
        <dbReference type="EMBL" id="HJA79234.1"/>
    </source>
</evidence>
<feature type="transmembrane region" description="Helical" evidence="1">
    <location>
        <begin position="6"/>
        <end position="29"/>
    </location>
</feature>
<protein>
    <submittedName>
        <fullName evidence="2">Uncharacterized protein</fullName>
    </submittedName>
</protein>
<name>A0A9D2HNY5_9BACT</name>
<organism evidence="2 3">
    <name type="scientific">Candidatus Desulfovibrio intestinavium</name>
    <dbReference type="NCBI Taxonomy" id="2838534"/>
    <lineage>
        <taxon>Bacteria</taxon>
        <taxon>Pseudomonadati</taxon>
        <taxon>Thermodesulfobacteriota</taxon>
        <taxon>Desulfovibrionia</taxon>
        <taxon>Desulfovibrionales</taxon>
        <taxon>Desulfovibrionaceae</taxon>
        <taxon>Desulfovibrio</taxon>
    </lineage>
</organism>